<feature type="region of interest" description="Disordered" evidence="3">
    <location>
        <begin position="602"/>
        <end position="649"/>
    </location>
</feature>
<evidence type="ECO:0000256" key="1">
    <source>
        <dbReference type="ARBA" id="ARBA00022441"/>
    </source>
</evidence>
<evidence type="ECO:0000313" key="6">
    <source>
        <dbReference type="EMBL" id="KZW04147.1"/>
    </source>
</evidence>
<proteinExistence type="predicted"/>
<evidence type="ECO:0008006" key="8">
    <source>
        <dbReference type="Google" id="ProtNLM"/>
    </source>
</evidence>
<feature type="signal peptide" evidence="5">
    <location>
        <begin position="1"/>
        <end position="18"/>
    </location>
</feature>
<dbReference type="SUPFAM" id="SSF117281">
    <property type="entry name" value="Kelch motif"/>
    <property type="match status" value="1"/>
</dbReference>
<feature type="compositionally biased region" description="Low complexity" evidence="3">
    <location>
        <begin position="447"/>
        <end position="472"/>
    </location>
</feature>
<sequence>MRPQVSLSCLALVAAAVAGNVSPHDRLRRQVTAPVPPLEWIQLSSQTSGPAPPQLRDALLGVDLNMNRLIVFGGKSPGGSYSNKAFILDMNTLTWSTPTTTNPNLSAQPPGRASAVGGPDRAASYRSDFVVFGGQSENGPLNDLWMYNWNDQFWYEVKPTNGGPAPRWGAAGGTNPTAPQPATLDTALWVAGGTNGQENFALSDVWKLTILGVLAPNTQDINATWEKLAVPQQQASFVGQASTVVPDNNSGIKIAVVGGCAFGSSSTYNASCAGQNAFSLSVDSQGSSWTHAGACPAARFAPSLAPNLNSASTPFASQAFMLFGSIDEKRWSGDLRAADGEVAVLDVDQGTWTMVVPAGKNKPKPREGAAVVSHQNVKMGGTTFSDNTAQTIVFGGVDEDGNFLNDLWILRAYDGSVQPDSPTWQNVTVQYSTSCAKAIALPPSSPSSPDDSSTSTSAPSGPSQPSTPTNTSGVLFTTSTVHKALSPVSVALLLSAVAAYRSVAIPTRGIAAREQRMGLVYLSWIIGGIAYILGVIGFIVSFATSKRQGVASLARRATEKEPFLASGHAKAGFVIFIGLYALIPLVAIVSLCCCDSRRDMSDVSTMPEKPEGLQSDKSIDTISRALSPSPGPGALSGGDSSAHSANNSGTNSFRHLLGGRWKRQRVVSDSELSSPVTSDPPVRSFEVVRNHRRSGSGGRVPGATLNSHSRQNPSFSRMLSDINWMERRRSISAVGELDYAMSRMTPEPYPTIVEPPATAHSYHSAPSYPLPSIAVAHLALHAFLLAACVFSLVALFSRAPIAAFAIFLVWTVACYGAIFIAAWRGLPRESVLTVAIYRLRGRHDGPLPDRPGASPLQGHQHAPSSGSSRGPYTHHQPAYRLAPSHHDDEEFSRRGTTPFPRTSDSDDDDMDDDERQARLEHEMERRNVTIVSVPKPKLFVTNG</sequence>
<accession>A0A165QW26</accession>
<feature type="region of interest" description="Disordered" evidence="3">
    <location>
        <begin position="846"/>
        <end position="927"/>
    </location>
</feature>
<keyword evidence="4" id="KW-0812">Transmembrane</keyword>
<dbReference type="Proteomes" id="UP000077266">
    <property type="component" value="Unassembled WGS sequence"/>
</dbReference>
<keyword evidence="5" id="KW-0732">Signal</keyword>
<evidence type="ECO:0000313" key="7">
    <source>
        <dbReference type="Proteomes" id="UP000077266"/>
    </source>
</evidence>
<dbReference type="Gene3D" id="2.120.10.80">
    <property type="entry name" value="Kelch-type beta propeller"/>
    <property type="match status" value="2"/>
</dbReference>
<feature type="transmembrane region" description="Helical" evidence="4">
    <location>
        <begin position="571"/>
        <end position="594"/>
    </location>
</feature>
<evidence type="ECO:0000256" key="2">
    <source>
        <dbReference type="ARBA" id="ARBA00022737"/>
    </source>
</evidence>
<name>A0A165QW26_EXIGL</name>
<feature type="compositionally biased region" description="Basic and acidic residues" evidence="3">
    <location>
        <begin position="884"/>
        <end position="893"/>
    </location>
</feature>
<feature type="transmembrane region" description="Helical" evidence="4">
    <location>
        <begin position="801"/>
        <end position="823"/>
    </location>
</feature>
<feature type="region of interest" description="Disordered" evidence="3">
    <location>
        <begin position="440"/>
        <end position="473"/>
    </location>
</feature>
<keyword evidence="1" id="KW-0880">Kelch repeat</keyword>
<keyword evidence="2" id="KW-0677">Repeat</keyword>
<feature type="compositionally biased region" description="Polar residues" evidence="3">
    <location>
        <begin position="704"/>
        <end position="714"/>
    </location>
</feature>
<keyword evidence="4" id="KW-1133">Transmembrane helix</keyword>
<dbReference type="InterPro" id="IPR015915">
    <property type="entry name" value="Kelch-typ_b-propeller"/>
</dbReference>
<feature type="chain" id="PRO_5007865381" description="Galactose oxidase" evidence="5">
    <location>
        <begin position="19"/>
        <end position="943"/>
    </location>
</feature>
<dbReference type="OrthoDB" id="10250130at2759"/>
<dbReference type="AlphaFoldDB" id="A0A165QW26"/>
<feature type="transmembrane region" description="Helical" evidence="4">
    <location>
        <begin position="521"/>
        <end position="543"/>
    </location>
</feature>
<gene>
    <name evidence="6" type="ORF">EXIGLDRAFT_758446</name>
</gene>
<reference evidence="6 7" key="1">
    <citation type="journal article" date="2016" name="Mol. Biol. Evol.">
        <title>Comparative Genomics of Early-Diverging Mushroom-Forming Fungi Provides Insights into the Origins of Lignocellulose Decay Capabilities.</title>
        <authorList>
            <person name="Nagy L.G."/>
            <person name="Riley R."/>
            <person name="Tritt A."/>
            <person name="Adam C."/>
            <person name="Daum C."/>
            <person name="Floudas D."/>
            <person name="Sun H."/>
            <person name="Yadav J.S."/>
            <person name="Pangilinan J."/>
            <person name="Larsson K.H."/>
            <person name="Matsuura K."/>
            <person name="Barry K."/>
            <person name="Labutti K."/>
            <person name="Kuo R."/>
            <person name="Ohm R.A."/>
            <person name="Bhattacharya S.S."/>
            <person name="Shirouzu T."/>
            <person name="Yoshinaga Y."/>
            <person name="Martin F.M."/>
            <person name="Grigoriev I.V."/>
            <person name="Hibbett D.S."/>
        </authorList>
    </citation>
    <scope>NUCLEOTIDE SEQUENCE [LARGE SCALE GENOMIC DNA]</scope>
    <source>
        <strain evidence="6 7">HHB12029</strain>
    </source>
</reference>
<dbReference type="Pfam" id="PF24681">
    <property type="entry name" value="Kelch_KLHDC2_KLHL20_DRC7"/>
    <property type="match status" value="1"/>
</dbReference>
<feature type="compositionally biased region" description="Acidic residues" evidence="3">
    <location>
        <begin position="905"/>
        <end position="914"/>
    </location>
</feature>
<feature type="transmembrane region" description="Helical" evidence="4">
    <location>
        <begin position="484"/>
        <end position="500"/>
    </location>
</feature>
<organism evidence="6 7">
    <name type="scientific">Exidia glandulosa HHB12029</name>
    <dbReference type="NCBI Taxonomy" id="1314781"/>
    <lineage>
        <taxon>Eukaryota</taxon>
        <taxon>Fungi</taxon>
        <taxon>Dikarya</taxon>
        <taxon>Basidiomycota</taxon>
        <taxon>Agaricomycotina</taxon>
        <taxon>Agaricomycetes</taxon>
        <taxon>Auriculariales</taxon>
        <taxon>Exidiaceae</taxon>
        <taxon>Exidia</taxon>
    </lineage>
</organism>
<dbReference type="PANTHER" id="PTHR46093:SF3">
    <property type="entry name" value="ACYL-COA-BINDING DOMAIN-CONTAINING PROTEIN 4"/>
    <property type="match status" value="1"/>
</dbReference>
<dbReference type="EMBL" id="KV425882">
    <property type="protein sequence ID" value="KZW04147.1"/>
    <property type="molecule type" value="Genomic_DNA"/>
</dbReference>
<feature type="compositionally biased region" description="Basic and acidic residues" evidence="3">
    <location>
        <begin position="915"/>
        <end position="927"/>
    </location>
</feature>
<dbReference type="PANTHER" id="PTHR46093">
    <property type="entry name" value="ACYL-COA-BINDING DOMAIN-CONTAINING PROTEIN 5"/>
    <property type="match status" value="1"/>
</dbReference>
<evidence type="ECO:0000256" key="5">
    <source>
        <dbReference type="SAM" id="SignalP"/>
    </source>
</evidence>
<keyword evidence="7" id="KW-1185">Reference proteome</keyword>
<feature type="transmembrane region" description="Helical" evidence="4">
    <location>
        <begin position="773"/>
        <end position="795"/>
    </location>
</feature>
<keyword evidence="4" id="KW-0472">Membrane</keyword>
<feature type="region of interest" description="Disordered" evidence="3">
    <location>
        <begin position="667"/>
        <end position="714"/>
    </location>
</feature>
<evidence type="ECO:0000256" key="3">
    <source>
        <dbReference type="SAM" id="MobiDB-lite"/>
    </source>
</evidence>
<protein>
    <recommendedName>
        <fullName evidence="8">Galactose oxidase</fullName>
    </recommendedName>
</protein>
<dbReference type="InParanoid" id="A0A165QW26"/>
<evidence type="ECO:0000256" key="4">
    <source>
        <dbReference type="SAM" id="Phobius"/>
    </source>
</evidence>
<dbReference type="STRING" id="1314781.A0A165QW26"/>